<dbReference type="EMBL" id="JAPMUA010000002">
    <property type="protein sequence ID" value="MDG3585615.1"/>
    <property type="molecule type" value="Genomic_DNA"/>
</dbReference>
<dbReference type="Gene3D" id="3.40.30.10">
    <property type="entry name" value="Glutaredoxin"/>
    <property type="match status" value="1"/>
</dbReference>
<evidence type="ECO:0000256" key="1">
    <source>
        <dbReference type="SAM" id="SignalP"/>
    </source>
</evidence>
<gene>
    <name evidence="2" type="ORF">OSR52_07005</name>
</gene>
<name>A0ABT6FQR9_9FLAO</name>
<keyword evidence="1" id="KW-0732">Signal</keyword>
<keyword evidence="3" id="KW-1185">Reference proteome</keyword>
<accession>A0ABT6FQR9</accession>
<dbReference type="Pfam" id="PF13899">
    <property type="entry name" value="Thioredoxin_7"/>
    <property type="match status" value="1"/>
</dbReference>
<proteinExistence type="predicted"/>
<organism evidence="2 3">
    <name type="scientific">Galbibacter pacificus</name>
    <dbReference type="NCBI Taxonomy" id="2996052"/>
    <lineage>
        <taxon>Bacteria</taxon>
        <taxon>Pseudomonadati</taxon>
        <taxon>Bacteroidota</taxon>
        <taxon>Flavobacteriia</taxon>
        <taxon>Flavobacteriales</taxon>
        <taxon>Flavobacteriaceae</taxon>
        <taxon>Galbibacter</taxon>
    </lineage>
</organism>
<evidence type="ECO:0000313" key="2">
    <source>
        <dbReference type="EMBL" id="MDG3585615.1"/>
    </source>
</evidence>
<dbReference type="RefSeq" id="WP_277899123.1">
    <property type="nucleotide sequence ID" value="NZ_JAPMUA010000002.1"/>
</dbReference>
<evidence type="ECO:0000313" key="3">
    <source>
        <dbReference type="Proteomes" id="UP001153642"/>
    </source>
</evidence>
<feature type="chain" id="PRO_5045328896" evidence="1">
    <location>
        <begin position="25"/>
        <end position="59"/>
    </location>
</feature>
<dbReference type="InterPro" id="IPR036249">
    <property type="entry name" value="Thioredoxin-like_sf"/>
</dbReference>
<dbReference type="SUPFAM" id="SSF52833">
    <property type="entry name" value="Thioredoxin-like"/>
    <property type="match status" value="1"/>
</dbReference>
<feature type="signal peptide" evidence="1">
    <location>
        <begin position="1"/>
        <end position="24"/>
    </location>
</feature>
<dbReference type="Proteomes" id="UP001153642">
    <property type="component" value="Unassembled WGS sequence"/>
</dbReference>
<sequence length="59" mass="6733">MKFFSILFLAISLLLAETSPSVNWLTDYPEAKAIAKQEKKNILMYFTGSDWCGPCKMLK</sequence>
<reference evidence="2" key="1">
    <citation type="submission" date="2022-11" db="EMBL/GenBank/DDBJ databases">
        <title>High-quality draft genome sequence of Galbibacter sp. strain CMA-7.</title>
        <authorList>
            <person name="Wei L."/>
            <person name="Dong C."/>
            <person name="Shao Z."/>
        </authorList>
    </citation>
    <scope>NUCLEOTIDE SEQUENCE</scope>
    <source>
        <strain evidence="2">CMA-7</strain>
    </source>
</reference>
<protein>
    <submittedName>
        <fullName evidence="2">Thioredoxin family protein</fullName>
    </submittedName>
</protein>
<comment type="caution">
    <text evidence="2">The sequence shown here is derived from an EMBL/GenBank/DDBJ whole genome shotgun (WGS) entry which is preliminary data.</text>
</comment>